<dbReference type="EC" id="3.4.14.-" evidence="6"/>
<keyword evidence="5 6" id="KW-0378">Hydrolase</keyword>
<dbReference type="RefSeq" id="WP_171471499.1">
    <property type="nucleotide sequence ID" value="NZ_CP053452.2"/>
</dbReference>
<dbReference type="GO" id="GO:0043171">
    <property type="term" value="P:peptide catabolic process"/>
    <property type="evidence" value="ECO:0007669"/>
    <property type="project" value="UniProtKB-UniRule"/>
</dbReference>
<dbReference type="Pfam" id="PF10459">
    <property type="entry name" value="Peptidase_S46"/>
    <property type="match status" value="1"/>
</dbReference>
<protein>
    <recommendedName>
        <fullName evidence="6">Dipeptidyl-peptidase</fullName>
        <ecNumber evidence="6">3.4.14.-</ecNumber>
    </recommendedName>
</protein>
<dbReference type="PANTHER" id="PTHR38469:SF1">
    <property type="entry name" value="PERIPLASMIC PEPTIDASE SUBFAMILY S1B"/>
    <property type="match status" value="1"/>
</dbReference>
<dbReference type="PANTHER" id="PTHR38469">
    <property type="entry name" value="PERIPLASMIC PEPTIDASE SUBFAMILY S1B"/>
    <property type="match status" value="1"/>
</dbReference>
<dbReference type="Proteomes" id="UP000503447">
    <property type="component" value="Chromosome"/>
</dbReference>
<sequence length="689" mass="75649">MTAVSDEGMWLLNDAPKQRLKEKYAFDLTDAWLKNAMLASVRLNSGGSGGFVSAAGLLVTNHHVAADSLQKLSRPGEDLLRDGFYAPARDKELKCPDLEINVLQEIVDVTPEVNAAVKPEMKPGEAFAARRAVMGRIEKESLDRTGLRSDVVTLYNGGLYHLYRYKKYTDVRLVFAPERQIASFGGDVDNFEYPRMNLDVAFFRAYEGGVPAKTPHFFKWSGTGPAGGDLVFVTGHPGTTNRLETLAKLKHRRDLTLPYTLARLRALEAALTQYSEQSGEKRRQAATDLHSVANARKAFSGQYQGLLDPNIMAQKKASERQLVENAAAHARRSRTGEGPGAAKGAAALDDALNALEAIEATQARLRAFEQPYGLVETGHAFHSPLFGTARHCVRMADELPKKSADRLREYRDSNLESLKFQLFSPAPLYPELERAKLTASLTFLAETLGGEHPLVKLALAGKNPATRADDLIGGTRLFDPAERKRLVDGGKRAVDESKDPLIVLARDIDAEARALRTRFETEVEEPERQAYAALSGVRFLTLGNTVAPDATFTLRLAFGTVQGYEVGGEKLNFHTTFGEAFDKSEKLGGKEPFDLPKRWTEGKSKLDLGTPFDFVSTADTIGGNSGSPVLNRAGELVGINFDRNRHGLVRNFVYTDVQARHIAVHSKSVLEALRKLYPAGPLVQELTGT</sequence>
<evidence type="ECO:0000256" key="7">
    <source>
        <dbReference type="SAM" id="MobiDB-lite"/>
    </source>
</evidence>
<keyword evidence="9" id="KW-1185">Reference proteome</keyword>
<evidence type="ECO:0000313" key="9">
    <source>
        <dbReference type="Proteomes" id="UP000503447"/>
    </source>
</evidence>
<feature type="region of interest" description="Disordered" evidence="7">
    <location>
        <begin position="323"/>
        <end position="343"/>
    </location>
</feature>
<dbReference type="GO" id="GO:0006508">
    <property type="term" value="P:proteolysis"/>
    <property type="evidence" value="ECO:0007669"/>
    <property type="project" value="UniProtKB-KW"/>
</dbReference>
<dbReference type="SUPFAM" id="SSF50494">
    <property type="entry name" value="Trypsin-like serine proteases"/>
    <property type="match status" value="1"/>
</dbReference>
<comment type="similarity">
    <text evidence="1 6">Belongs to the peptidase S46 family.</text>
</comment>
<evidence type="ECO:0000256" key="3">
    <source>
        <dbReference type="ARBA" id="ARBA00022670"/>
    </source>
</evidence>
<evidence type="ECO:0000256" key="2">
    <source>
        <dbReference type="ARBA" id="ARBA00022438"/>
    </source>
</evidence>
<dbReference type="InterPro" id="IPR019500">
    <property type="entry name" value="Pep_S46"/>
</dbReference>
<dbReference type="InterPro" id="IPR043504">
    <property type="entry name" value="Peptidase_S1_PA_chymotrypsin"/>
</dbReference>
<evidence type="ECO:0000256" key="4">
    <source>
        <dbReference type="ARBA" id="ARBA00022729"/>
    </source>
</evidence>
<keyword evidence="6" id="KW-0720">Serine protease</keyword>
<dbReference type="Gene3D" id="2.40.10.10">
    <property type="entry name" value="Trypsin-like serine proteases"/>
    <property type="match status" value="1"/>
</dbReference>
<dbReference type="GO" id="GO:0008239">
    <property type="term" value="F:dipeptidyl-peptidase activity"/>
    <property type="evidence" value="ECO:0007669"/>
    <property type="project" value="UniProtKB-UniRule"/>
</dbReference>
<evidence type="ECO:0000256" key="1">
    <source>
        <dbReference type="ARBA" id="ARBA00010491"/>
    </source>
</evidence>
<keyword evidence="2 6" id="KW-0031">Aminopeptidase</keyword>
<dbReference type="EMBL" id="CP053452">
    <property type="protein sequence ID" value="QJW95781.1"/>
    <property type="molecule type" value="Genomic_DNA"/>
</dbReference>
<dbReference type="InterPro" id="IPR009003">
    <property type="entry name" value="Peptidase_S1_PA"/>
</dbReference>
<dbReference type="AlphaFoldDB" id="A0A6M5YRA3"/>
<keyword evidence="4" id="KW-0732">Signal</keyword>
<evidence type="ECO:0000313" key="8">
    <source>
        <dbReference type="EMBL" id="QJW95781.1"/>
    </source>
</evidence>
<dbReference type="GO" id="GO:0070009">
    <property type="term" value="F:serine-type aminopeptidase activity"/>
    <property type="evidence" value="ECO:0007669"/>
    <property type="project" value="UniProtKB-UniRule"/>
</dbReference>
<organism evidence="8 9">
    <name type="scientific">Frigoriglobus tundricola</name>
    <dbReference type="NCBI Taxonomy" id="2774151"/>
    <lineage>
        <taxon>Bacteria</taxon>
        <taxon>Pseudomonadati</taxon>
        <taxon>Planctomycetota</taxon>
        <taxon>Planctomycetia</taxon>
        <taxon>Gemmatales</taxon>
        <taxon>Gemmataceae</taxon>
        <taxon>Frigoriglobus</taxon>
    </lineage>
</organism>
<evidence type="ECO:0000256" key="6">
    <source>
        <dbReference type="RuleBase" id="RU366067"/>
    </source>
</evidence>
<gene>
    <name evidence="8" type="ORF">FTUN_3335</name>
</gene>
<name>A0A6M5YRA3_9BACT</name>
<accession>A0A6M5YRA3</accession>
<dbReference type="KEGG" id="ftj:FTUN_3335"/>
<comment type="function">
    <text evidence="6">Catalyzes the removal of dipeptides from the N-terminus of oligopeptides.</text>
</comment>
<evidence type="ECO:0000256" key="5">
    <source>
        <dbReference type="ARBA" id="ARBA00022801"/>
    </source>
</evidence>
<keyword evidence="3 6" id="KW-0645">Protease</keyword>
<reference evidence="9" key="1">
    <citation type="submission" date="2020-05" db="EMBL/GenBank/DDBJ databases">
        <title>Frigoriglobus tundricola gen. nov., sp. nov., a psychrotolerant cellulolytic planctomycete of the family Gemmataceae with two divergent copies of 16S rRNA gene.</title>
        <authorList>
            <person name="Kulichevskaya I.S."/>
            <person name="Ivanova A.A."/>
            <person name="Naumoff D.G."/>
            <person name="Beletsky A.V."/>
            <person name="Rijpstra W.I.C."/>
            <person name="Sinninghe Damste J.S."/>
            <person name="Mardanov A.V."/>
            <person name="Ravin N.V."/>
            <person name="Dedysh S.N."/>
        </authorList>
    </citation>
    <scope>NUCLEOTIDE SEQUENCE [LARGE SCALE GENOMIC DNA]</scope>
    <source>
        <strain evidence="9">PL17</strain>
    </source>
</reference>
<proteinExistence type="inferred from homology"/>